<evidence type="ECO:0000313" key="14">
    <source>
        <dbReference type="EMBL" id="KAH0622867.1"/>
    </source>
</evidence>
<proteinExistence type="inferred from homology"/>
<dbReference type="PANTHER" id="PTHR43381:SF20">
    <property type="entry name" value="TRANSLATION INITIATION FACTOR IF-2, MITOCHONDRIAL"/>
    <property type="match status" value="1"/>
</dbReference>
<dbReference type="Pfam" id="PF00009">
    <property type="entry name" value="GTP_EFTU"/>
    <property type="match status" value="1"/>
</dbReference>
<evidence type="ECO:0000256" key="10">
    <source>
        <dbReference type="ARBA" id="ARBA00044200"/>
    </source>
</evidence>
<evidence type="ECO:0000256" key="7">
    <source>
        <dbReference type="ARBA" id="ARBA00023128"/>
    </source>
</evidence>
<keyword evidence="15" id="KW-1185">Reference proteome</keyword>
<dbReference type="InterPro" id="IPR023115">
    <property type="entry name" value="TIF_IF2_dom3"/>
</dbReference>
<dbReference type="SUPFAM" id="SSF52156">
    <property type="entry name" value="Initiation factor IF2/eIF5b, domain 3"/>
    <property type="match status" value="1"/>
</dbReference>
<dbReference type="Gene3D" id="2.40.30.10">
    <property type="entry name" value="Translation factors"/>
    <property type="match status" value="2"/>
</dbReference>
<dbReference type="SUPFAM" id="SSF52540">
    <property type="entry name" value="P-loop containing nucleoside triphosphate hydrolases"/>
    <property type="match status" value="1"/>
</dbReference>
<evidence type="ECO:0000256" key="11">
    <source>
        <dbReference type="SAM" id="Coils"/>
    </source>
</evidence>
<keyword evidence="7" id="KW-0496">Mitochondrion</keyword>
<evidence type="ECO:0000256" key="3">
    <source>
        <dbReference type="ARBA" id="ARBA00022540"/>
    </source>
</evidence>
<keyword evidence="8" id="KW-0342">GTP-binding</keyword>
<dbReference type="PROSITE" id="PS51722">
    <property type="entry name" value="G_TR_2"/>
    <property type="match status" value="1"/>
</dbReference>
<evidence type="ECO:0000256" key="6">
    <source>
        <dbReference type="ARBA" id="ARBA00022946"/>
    </source>
</evidence>
<evidence type="ECO:0000313" key="15">
    <source>
        <dbReference type="Proteomes" id="UP000826234"/>
    </source>
</evidence>
<evidence type="ECO:0000256" key="1">
    <source>
        <dbReference type="ARBA" id="ARBA00004173"/>
    </source>
</evidence>
<keyword evidence="6" id="KW-0809">Transit peptide</keyword>
<dbReference type="InterPro" id="IPR000795">
    <property type="entry name" value="T_Tr_GTP-bd_dom"/>
</dbReference>
<dbReference type="PANTHER" id="PTHR43381">
    <property type="entry name" value="TRANSLATION INITIATION FACTOR IF-2-RELATED"/>
    <property type="match status" value="1"/>
</dbReference>
<dbReference type="Gene3D" id="3.40.50.300">
    <property type="entry name" value="P-loop containing nucleotide triphosphate hydrolases"/>
    <property type="match status" value="1"/>
</dbReference>
<sequence>MNWRVMLTLENLAQLHRACRQLHSLANGKVHRTQWRPVLSSAYPMCPVQLHPLFWQPDTVSQFRLLTTKERKKSNKEKLRPIQQKTEKHEVEIRPRMTVEDLARAMHKDIDHIYEALLNTNVDLDLLEPDSILDEAWIKDIIKKSGMKYKWAKLKEEKIKENKDAGLTLAGQVGSKAKLTASAGFFLLNLLVNFYKAACCCLTCSGQQPVHLPTGEKITFLDTPGHAAFSAMRARGTHITDVVILVIAAEDGVMRQTVESIQHAKNAKVPIIVAINKCDKPGADPERVKKELLVHDVVCEEYGGDVQTVHISALKGDNLMALAEATVALAEVLELKADCTGLVEGTIVESRTDKGKGPVTTAIIQRGTLRKGCILVAGKSWAKVRLMFDENGKPMETASPGMPVEIVGWKEIPSAGEEILEVESEQRAREVVEWRTYAEQQEKMKKDMEVIEAKQKEHQDAYKKEREDLIHLTWRQRRAVLFKAKRHQMALRPKERAESDKSTLPVIIRGDVDGSVEAILNILDTYDADEECELDVIQFGVGDIGESDIHLAETFKGEAVVLATFDVTEGKTKIPVAGCRVQKGLLDRKMKFKLIRNGEIVWTGSLSSLKHHKDDISIVKTGMDCGLSFEKNIQFEAGDEIVCFNEKEVEQKISWDPGF</sequence>
<keyword evidence="3" id="KW-0396">Initiation factor</keyword>
<evidence type="ECO:0000259" key="13">
    <source>
        <dbReference type="PROSITE" id="PS51722"/>
    </source>
</evidence>
<evidence type="ECO:0000256" key="9">
    <source>
        <dbReference type="ARBA" id="ARBA00025162"/>
    </source>
</evidence>
<evidence type="ECO:0000256" key="4">
    <source>
        <dbReference type="ARBA" id="ARBA00022741"/>
    </source>
</evidence>
<comment type="function">
    <text evidence="9">One of the essential components for the initiation of protein synthesis. Protects formylmethionyl-tRNA from spontaneous hydrolysis and promotes its binding to the 30S ribosomal subunits. Also involved in the hydrolysis of GTP during the formation of the 70S ribosomal complex.</text>
</comment>
<dbReference type="InterPro" id="IPR009000">
    <property type="entry name" value="Transl_B-barrel_sf"/>
</dbReference>
<evidence type="ECO:0000256" key="5">
    <source>
        <dbReference type="ARBA" id="ARBA00022917"/>
    </source>
</evidence>
<feature type="domain" description="Tr-type G" evidence="13">
    <location>
        <begin position="210"/>
        <end position="336"/>
    </location>
</feature>
<accession>A0ABQ7SZW7</accession>
<comment type="similarity">
    <text evidence="2">Belongs to the TRAFAC class translation factor GTPase superfamily. Classic translation factor GTPase family. IF-2 subfamily.</text>
</comment>
<gene>
    <name evidence="14" type="ORF">JD844_025648</name>
</gene>
<dbReference type="InterPro" id="IPR036925">
    <property type="entry name" value="TIF_IF2_dom3_sf"/>
</dbReference>
<dbReference type="PROSITE" id="PS01176">
    <property type="entry name" value="IF2"/>
    <property type="match status" value="1"/>
</dbReference>
<dbReference type="InterPro" id="IPR044145">
    <property type="entry name" value="IF2_II"/>
</dbReference>
<feature type="region of interest" description="Disordered" evidence="12">
    <location>
        <begin position="71"/>
        <end position="90"/>
    </location>
</feature>
<organism evidence="14 15">
    <name type="scientific">Phrynosoma platyrhinos</name>
    <name type="common">Desert horned lizard</name>
    <dbReference type="NCBI Taxonomy" id="52577"/>
    <lineage>
        <taxon>Eukaryota</taxon>
        <taxon>Metazoa</taxon>
        <taxon>Chordata</taxon>
        <taxon>Craniata</taxon>
        <taxon>Vertebrata</taxon>
        <taxon>Euteleostomi</taxon>
        <taxon>Lepidosauria</taxon>
        <taxon>Squamata</taxon>
        <taxon>Bifurcata</taxon>
        <taxon>Unidentata</taxon>
        <taxon>Episquamata</taxon>
        <taxon>Toxicofera</taxon>
        <taxon>Iguania</taxon>
        <taxon>Phrynosomatidae</taxon>
        <taxon>Phrynosomatinae</taxon>
        <taxon>Phrynosoma</taxon>
    </lineage>
</organism>
<comment type="subcellular location">
    <subcellularLocation>
        <location evidence="1">Mitochondrion</location>
    </subcellularLocation>
</comment>
<name>A0ABQ7SZW7_PHRPL</name>
<dbReference type="CDD" id="cd03702">
    <property type="entry name" value="IF2_mtIF2_II"/>
    <property type="match status" value="1"/>
</dbReference>
<dbReference type="EMBL" id="JAIPUX010003289">
    <property type="protein sequence ID" value="KAH0622867.1"/>
    <property type="molecule type" value="Genomic_DNA"/>
</dbReference>
<dbReference type="CDD" id="cd03692">
    <property type="entry name" value="mtIF2_IVc"/>
    <property type="match status" value="1"/>
</dbReference>
<feature type="coiled-coil region" evidence="11">
    <location>
        <begin position="437"/>
        <end position="468"/>
    </location>
</feature>
<dbReference type="CDD" id="cd01887">
    <property type="entry name" value="IF2_eIF5B"/>
    <property type="match status" value="1"/>
</dbReference>
<dbReference type="InterPro" id="IPR027417">
    <property type="entry name" value="P-loop_NTPase"/>
</dbReference>
<dbReference type="NCBIfam" id="TIGR00231">
    <property type="entry name" value="small_GTP"/>
    <property type="match status" value="1"/>
</dbReference>
<evidence type="ECO:0000256" key="12">
    <source>
        <dbReference type="SAM" id="MobiDB-lite"/>
    </source>
</evidence>
<comment type="caution">
    <text evidence="14">The sequence shown here is derived from an EMBL/GenBank/DDBJ whole genome shotgun (WGS) entry which is preliminary data.</text>
</comment>
<dbReference type="SUPFAM" id="SSF50447">
    <property type="entry name" value="Translation proteins"/>
    <property type="match status" value="2"/>
</dbReference>
<evidence type="ECO:0000256" key="2">
    <source>
        <dbReference type="ARBA" id="ARBA00007733"/>
    </source>
</evidence>
<protein>
    <recommendedName>
        <fullName evidence="10">Translation initiation factor IF-2, mitochondrial</fullName>
    </recommendedName>
</protein>
<keyword evidence="5" id="KW-0648">Protein biosynthesis</keyword>
<dbReference type="Pfam" id="PF22042">
    <property type="entry name" value="EF-G_D2"/>
    <property type="match status" value="1"/>
</dbReference>
<feature type="compositionally biased region" description="Basic and acidic residues" evidence="12">
    <location>
        <begin position="76"/>
        <end position="90"/>
    </location>
</feature>
<reference evidence="14 15" key="1">
    <citation type="journal article" date="2022" name="Gigascience">
        <title>A chromosome-level genome assembly and annotation of the desert horned lizard, Phrynosoma platyrhinos, provides insight into chromosomal rearrangements among reptiles.</title>
        <authorList>
            <person name="Koochekian N."/>
            <person name="Ascanio A."/>
            <person name="Farleigh K."/>
            <person name="Card D.C."/>
            <person name="Schield D.R."/>
            <person name="Castoe T.A."/>
            <person name="Jezkova T."/>
        </authorList>
    </citation>
    <scope>NUCLEOTIDE SEQUENCE [LARGE SCALE GENOMIC DNA]</scope>
    <source>
        <strain evidence="14">NK-2021</strain>
    </source>
</reference>
<dbReference type="Pfam" id="PF11987">
    <property type="entry name" value="IF-2"/>
    <property type="match status" value="1"/>
</dbReference>
<dbReference type="InterPro" id="IPR015760">
    <property type="entry name" value="TIF_IF2"/>
</dbReference>
<evidence type="ECO:0000256" key="8">
    <source>
        <dbReference type="ARBA" id="ARBA00023134"/>
    </source>
</evidence>
<dbReference type="InterPro" id="IPR053905">
    <property type="entry name" value="EF-G-like_DII"/>
</dbReference>
<keyword evidence="4" id="KW-0547">Nucleotide-binding</keyword>
<dbReference type="InterPro" id="IPR005225">
    <property type="entry name" value="Small_GTP-bd"/>
</dbReference>
<keyword evidence="11" id="KW-0175">Coiled coil</keyword>
<dbReference type="InterPro" id="IPR000178">
    <property type="entry name" value="TF_IF2_bacterial-like"/>
</dbReference>
<dbReference type="Proteomes" id="UP000826234">
    <property type="component" value="Unassembled WGS sequence"/>
</dbReference>